<dbReference type="PANTHER" id="PTHR47366">
    <property type="entry name" value="TWO-ON-TWO HEMOGLOBIN-3"/>
    <property type="match status" value="1"/>
</dbReference>
<feature type="non-terminal residue" evidence="7">
    <location>
        <position position="108"/>
    </location>
</feature>
<dbReference type="AlphaFoldDB" id="A0A8T8I0U0"/>
<dbReference type="EMBL" id="CP072788">
    <property type="protein sequence ID" value="QTR04080.1"/>
    <property type="molecule type" value="Genomic_DNA"/>
</dbReference>
<keyword evidence="4 6" id="KW-0408">Iron</keyword>
<dbReference type="InterPro" id="IPR001486">
    <property type="entry name" value="Hemoglobin_trunc"/>
</dbReference>
<feature type="binding site" description="distal binding residue" evidence="6">
    <location>
        <position position="45"/>
    </location>
    <ligand>
        <name>heme</name>
        <dbReference type="ChEBI" id="CHEBI:30413"/>
    </ligand>
    <ligandPart>
        <name>Fe</name>
        <dbReference type="ChEBI" id="CHEBI:18248"/>
    </ligandPart>
</feature>
<protein>
    <submittedName>
        <fullName evidence="7">Globin</fullName>
    </submittedName>
</protein>
<dbReference type="InterPro" id="IPR009050">
    <property type="entry name" value="Globin-like_sf"/>
</dbReference>
<gene>
    <name evidence="7" type="ORF">J7S33_03565</name>
</gene>
<dbReference type="Gene3D" id="1.10.490.10">
    <property type="entry name" value="Globins"/>
    <property type="match status" value="1"/>
</dbReference>
<evidence type="ECO:0000256" key="6">
    <source>
        <dbReference type="PIRSR" id="PIRSR601486-1"/>
    </source>
</evidence>
<organism evidence="7 8">
    <name type="scientific">Saccharothrix algeriensis</name>
    <dbReference type="NCBI Taxonomy" id="173560"/>
    <lineage>
        <taxon>Bacteria</taxon>
        <taxon>Bacillati</taxon>
        <taxon>Actinomycetota</taxon>
        <taxon>Actinomycetes</taxon>
        <taxon>Pseudonocardiales</taxon>
        <taxon>Pseudonocardiaceae</taxon>
        <taxon>Saccharothrix</taxon>
    </lineage>
</organism>
<proteinExistence type="inferred from homology"/>
<dbReference type="Proteomes" id="UP000671828">
    <property type="component" value="Chromosome"/>
</dbReference>
<keyword evidence="1" id="KW-0813">Transport</keyword>
<evidence type="ECO:0000256" key="4">
    <source>
        <dbReference type="ARBA" id="ARBA00023004"/>
    </source>
</evidence>
<accession>A0A8T8I0U0</accession>
<evidence type="ECO:0000256" key="1">
    <source>
        <dbReference type="ARBA" id="ARBA00022448"/>
    </source>
</evidence>
<comment type="similarity">
    <text evidence="5">Belongs to the truncated hemoglobin family. Group II subfamily.</text>
</comment>
<name>A0A8T8I0U0_9PSEU</name>
<keyword evidence="3 6" id="KW-0479">Metal-binding</keyword>
<dbReference type="GO" id="GO:0046872">
    <property type="term" value="F:metal ion binding"/>
    <property type="evidence" value="ECO:0007669"/>
    <property type="project" value="UniProtKB-KW"/>
</dbReference>
<dbReference type="GO" id="GO:0020037">
    <property type="term" value="F:heme binding"/>
    <property type="evidence" value="ECO:0007669"/>
    <property type="project" value="InterPro"/>
</dbReference>
<keyword evidence="2 6" id="KW-0349">Heme</keyword>
<dbReference type="GO" id="GO:0005344">
    <property type="term" value="F:oxygen carrier activity"/>
    <property type="evidence" value="ECO:0007669"/>
    <property type="project" value="InterPro"/>
</dbReference>
<evidence type="ECO:0000256" key="3">
    <source>
        <dbReference type="ARBA" id="ARBA00022723"/>
    </source>
</evidence>
<evidence type="ECO:0000256" key="5">
    <source>
        <dbReference type="ARBA" id="ARBA00034496"/>
    </source>
</evidence>
<dbReference type="PANTHER" id="PTHR47366:SF1">
    <property type="entry name" value="TWO-ON-TWO HEMOGLOBIN-3"/>
    <property type="match status" value="1"/>
</dbReference>
<evidence type="ECO:0000313" key="7">
    <source>
        <dbReference type="EMBL" id="QTR04080.1"/>
    </source>
</evidence>
<dbReference type="Pfam" id="PF01152">
    <property type="entry name" value="Bac_globin"/>
    <property type="match status" value="1"/>
</dbReference>
<dbReference type="InterPro" id="IPR012292">
    <property type="entry name" value="Globin/Proto"/>
</dbReference>
<dbReference type="InterPro" id="IPR044203">
    <property type="entry name" value="GlbO/GLB3-like"/>
</dbReference>
<dbReference type="GO" id="GO:0019825">
    <property type="term" value="F:oxygen binding"/>
    <property type="evidence" value="ECO:0007669"/>
    <property type="project" value="InterPro"/>
</dbReference>
<evidence type="ECO:0000313" key="8">
    <source>
        <dbReference type="Proteomes" id="UP000671828"/>
    </source>
</evidence>
<sequence>MTQAPRLAPEELLMALADRFYAEVSADEVLRALYPDEDLTDAARHLGWFLVQARGGPLTYFDRRGHPSLRARHVPFPITGGLRDRWLRHMRTALDGSGIDDGERAKLW</sequence>
<reference evidence="7" key="1">
    <citation type="submission" date="2021-04" db="EMBL/GenBank/DDBJ databases">
        <title>Saccharothrix algeriensis WGS.</title>
        <authorList>
            <person name="Stuskova K."/>
            <person name="Hakalova E."/>
            <person name="Tebbal A.B."/>
            <person name="Eichmeier A."/>
        </authorList>
    </citation>
    <scope>NUCLEOTIDE SEQUENCE</scope>
    <source>
        <strain evidence="7">NRRL B-24137</strain>
    </source>
</reference>
<evidence type="ECO:0000256" key="2">
    <source>
        <dbReference type="ARBA" id="ARBA00022617"/>
    </source>
</evidence>
<dbReference type="SUPFAM" id="SSF46458">
    <property type="entry name" value="Globin-like"/>
    <property type="match status" value="1"/>
</dbReference>